<comment type="caution">
    <text evidence="13">The sequence shown here is derived from an EMBL/GenBank/DDBJ whole genome shotgun (WGS) entry which is preliminary data.</text>
</comment>
<dbReference type="InterPro" id="IPR001295">
    <property type="entry name" value="Dihydroorotate_DH_CS"/>
</dbReference>
<feature type="binding site" evidence="11">
    <location>
        <position position="189"/>
    </location>
    <ligand>
        <name>FMN</name>
        <dbReference type="ChEBI" id="CHEBI:58210"/>
    </ligand>
</feature>
<comment type="subcellular location">
    <subcellularLocation>
        <location evidence="2 11">Cytoplasm</location>
    </subcellularLocation>
</comment>
<dbReference type="CDD" id="cd04740">
    <property type="entry name" value="DHOD_1B_like"/>
    <property type="match status" value="1"/>
</dbReference>
<dbReference type="GO" id="GO:0004589">
    <property type="term" value="F:dihydroorotate dehydrogenase (NAD+) activity"/>
    <property type="evidence" value="ECO:0007669"/>
    <property type="project" value="UniProtKB-EC"/>
</dbReference>
<feature type="binding site" evidence="11">
    <location>
        <begin position="69"/>
        <end position="73"/>
    </location>
    <ligand>
        <name>substrate</name>
    </ligand>
</feature>
<dbReference type="InterPro" id="IPR013785">
    <property type="entry name" value="Aldolase_TIM"/>
</dbReference>
<feature type="binding site" evidence="11">
    <location>
        <position position="21"/>
    </location>
    <ligand>
        <name>FMN</name>
        <dbReference type="ChEBI" id="CHEBI:58210"/>
    </ligand>
</feature>
<organism evidence="13 14">
    <name type="scientific">Lutispora saccharofermentans</name>
    <dbReference type="NCBI Taxonomy" id="3024236"/>
    <lineage>
        <taxon>Bacteria</taxon>
        <taxon>Bacillati</taxon>
        <taxon>Bacillota</taxon>
        <taxon>Clostridia</taxon>
        <taxon>Lutisporales</taxon>
        <taxon>Lutisporaceae</taxon>
        <taxon>Lutispora</taxon>
    </lineage>
</organism>
<comment type="pathway">
    <text evidence="3">Pyrimidine metabolism; UMP biosynthesis via de novo pathway; orotate from (S)-dihydroorotate (NAD(+) route): step 1/1.</text>
</comment>
<comment type="cofactor">
    <cofactor evidence="11">
        <name>FMN</name>
        <dbReference type="ChEBI" id="CHEBI:58210"/>
    </cofactor>
    <text evidence="11">Binds 1 FMN per subunit.</text>
</comment>
<evidence type="ECO:0000256" key="11">
    <source>
        <dbReference type="HAMAP-Rule" id="MF_00224"/>
    </source>
</evidence>
<gene>
    <name evidence="11" type="primary">pyrD</name>
    <name evidence="13" type="ORF">LJD61_00720</name>
</gene>
<dbReference type="PROSITE" id="PS00911">
    <property type="entry name" value="DHODEHASE_1"/>
    <property type="match status" value="1"/>
</dbReference>
<feature type="domain" description="Dihydroorotate dehydrogenase catalytic" evidence="12">
    <location>
        <begin position="5"/>
        <end position="284"/>
    </location>
</feature>
<comment type="similarity">
    <text evidence="4 11">Belongs to the dihydroorotate dehydrogenase family. Type 1 subfamily.</text>
</comment>
<feature type="binding site" evidence="11">
    <location>
        <begin position="241"/>
        <end position="242"/>
    </location>
    <ligand>
        <name>FMN</name>
        <dbReference type="ChEBI" id="CHEBI:58210"/>
    </ligand>
</feature>
<dbReference type="NCBIfam" id="NF005574">
    <property type="entry name" value="PRK07259.1"/>
    <property type="match status" value="1"/>
</dbReference>
<proteinExistence type="inferred from homology"/>
<evidence type="ECO:0000256" key="9">
    <source>
        <dbReference type="ARBA" id="ARBA00023002"/>
    </source>
</evidence>
<feature type="binding site" evidence="11">
    <location>
        <position position="99"/>
    </location>
    <ligand>
        <name>FMN</name>
        <dbReference type="ChEBI" id="CHEBI:58210"/>
    </ligand>
</feature>
<evidence type="ECO:0000256" key="3">
    <source>
        <dbReference type="ARBA" id="ARBA00004715"/>
    </source>
</evidence>
<accession>A0ABT1N9Z2</accession>
<feature type="binding site" evidence="11">
    <location>
        <begin position="263"/>
        <end position="264"/>
    </location>
    <ligand>
        <name>FMN</name>
        <dbReference type="ChEBI" id="CHEBI:58210"/>
    </ligand>
</feature>
<dbReference type="PANTHER" id="PTHR48109:SF1">
    <property type="entry name" value="DIHYDROOROTATE DEHYDROGENASE (FUMARATE)"/>
    <property type="match status" value="1"/>
</dbReference>
<dbReference type="InterPro" id="IPR050074">
    <property type="entry name" value="DHO_dehydrogenase"/>
</dbReference>
<keyword evidence="9 11" id="KW-0560">Oxidoreductase</keyword>
<reference evidence="13 14" key="1">
    <citation type="submission" date="2021-10" db="EMBL/GenBank/DDBJ databases">
        <title>Lutispora strain m25 sp. nov., a thermophilic, non-spore-forming bacterium isolated from a lab-scale methanogenic bioreactor digesting anaerobic sludge.</title>
        <authorList>
            <person name="El Houari A."/>
            <person name="Mcdonald J."/>
        </authorList>
    </citation>
    <scope>NUCLEOTIDE SEQUENCE [LARGE SCALE GENOMIC DNA]</scope>
    <source>
        <strain evidence="14">m25</strain>
    </source>
</reference>
<evidence type="ECO:0000256" key="7">
    <source>
        <dbReference type="ARBA" id="ARBA00022643"/>
    </source>
</evidence>
<feature type="binding site" evidence="11">
    <location>
        <position position="215"/>
    </location>
    <ligand>
        <name>FMN</name>
        <dbReference type="ChEBI" id="CHEBI:58210"/>
    </ligand>
</feature>
<dbReference type="EMBL" id="JAJEKE010000001">
    <property type="protein sequence ID" value="MCQ1528075.1"/>
    <property type="molecule type" value="Genomic_DNA"/>
</dbReference>
<feature type="binding site" evidence="11">
    <location>
        <position position="163"/>
    </location>
    <ligand>
        <name>FMN</name>
        <dbReference type="ChEBI" id="CHEBI:58210"/>
    </ligand>
</feature>
<feature type="active site" description="Nucleophile" evidence="11">
    <location>
        <position position="128"/>
    </location>
</feature>
<feature type="binding site" evidence="11">
    <location>
        <position position="125"/>
    </location>
    <ligand>
        <name>substrate</name>
    </ligand>
</feature>
<name>A0ABT1N9Z2_9FIRM</name>
<keyword evidence="6 11" id="KW-0285">Flavoprotein</keyword>
<evidence type="ECO:0000256" key="2">
    <source>
        <dbReference type="ARBA" id="ARBA00004496"/>
    </source>
</evidence>
<feature type="binding site" evidence="11">
    <location>
        <begin position="190"/>
        <end position="191"/>
    </location>
    <ligand>
        <name>substrate</name>
    </ligand>
</feature>
<evidence type="ECO:0000256" key="10">
    <source>
        <dbReference type="ARBA" id="ARBA00048996"/>
    </source>
</evidence>
<dbReference type="InterPro" id="IPR033888">
    <property type="entry name" value="DHOD_1B"/>
</dbReference>
<evidence type="ECO:0000256" key="4">
    <source>
        <dbReference type="ARBA" id="ARBA00008008"/>
    </source>
</evidence>
<keyword evidence="14" id="KW-1185">Reference proteome</keyword>
<dbReference type="HAMAP" id="MF_00224">
    <property type="entry name" value="DHO_dh_type1"/>
    <property type="match status" value="1"/>
</dbReference>
<evidence type="ECO:0000313" key="13">
    <source>
        <dbReference type="EMBL" id="MCQ1528075.1"/>
    </source>
</evidence>
<evidence type="ECO:0000256" key="1">
    <source>
        <dbReference type="ARBA" id="ARBA00003616"/>
    </source>
</evidence>
<sequence>MIDMSVDIGGLRLKNPVLVSSGTFGFGREYSNFYDLNSLGGIAVKGITLKPRKGNKPPRIAETAAGILNSVGLENPGLYGFMEKELPFLKRYKVPIIANISGNTIEEYSIMAQELCNSVDAIELNVSCPNVKEGGIAFGTKPELIYQVTNAVKKRIGIPLIVKLSPNVTDISEMALAAEGAGADCISLINTMIGMKMDIENRKPYFDNVVAGLSGPAVKPIALRMVWQAAEKVNIPIIGMGGISTWRDAIEFIMAGAAAISIGTANFYNPYAPIEVLDGIRNYMEYSGLNKIEEIKINRGVKNYE</sequence>
<comment type="catalytic activity">
    <reaction evidence="10">
        <text>(S)-dihydroorotate + NAD(+) = orotate + NADH + H(+)</text>
        <dbReference type="Rhea" id="RHEA:13513"/>
        <dbReference type="ChEBI" id="CHEBI:15378"/>
        <dbReference type="ChEBI" id="CHEBI:30839"/>
        <dbReference type="ChEBI" id="CHEBI:30864"/>
        <dbReference type="ChEBI" id="CHEBI:57540"/>
        <dbReference type="ChEBI" id="CHEBI:57945"/>
        <dbReference type="EC" id="1.3.1.14"/>
    </reaction>
</comment>
<dbReference type="NCBIfam" id="TIGR01037">
    <property type="entry name" value="pyrD_sub1_fam"/>
    <property type="match status" value="1"/>
</dbReference>
<dbReference type="Gene3D" id="3.20.20.70">
    <property type="entry name" value="Aldolase class I"/>
    <property type="match status" value="1"/>
</dbReference>
<keyword evidence="7 11" id="KW-0288">FMN</keyword>
<keyword evidence="5 11" id="KW-0963">Cytoplasm</keyword>
<dbReference type="PROSITE" id="PS00912">
    <property type="entry name" value="DHODEHASE_2"/>
    <property type="match status" value="1"/>
</dbReference>
<dbReference type="InterPro" id="IPR012135">
    <property type="entry name" value="Dihydroorotate_DH_1_2"/>
</dbReference>
<dbReference type="Pfam" id="PF01180">
    <property type="entry name" value="DHO_dh"/>
    <property type="match status" value="1"/>
</dbReference>
<feature type="binding site" evidence="11">
    <location>
        <position position="45"/>
    </location>
    <ligand>
        <name>substrate</name>
    </ligand>
</feature>
<evidence type="ECO:0000256" key="5">
    <source>
        <dbReference type="ARBA" id="ARBA00022490"/>
    </source>
</evidence>
<comment type="function">
    <text evidence="1">Catalyzes the conversion of dihydroorotate to orotate with NAD(+) as electron acceptor.</text>
</comment>
<evidence type="ECO:0000256" key="6">
    <source>
        <dbReference type="ARBA" id="ARBA00022630"/>
    </source>
</evidence>
<dbReference type="InterPro" id="IPR024920">
    <property type="entry name" value="Dihydroorotate_DH_1"/>
</dbReference>
<feature type="binding site" evidence="11">
    <location>
        <begin position="45"/>
        <end position="46"/>
    </location>
    <ligand>
        <name>FMN</name>
        <dbReference type="ChEBI" id="CHEBI:58210"/>
    </ligand>
</feature>
<dbReference type="InterPro" id="IPR049622">
    <property type="entry name" value="Dihydroorotate_DH_I"/>
</dbReference>
<keyword evidence="8 11" id="KW-0665">Pyrimidine biosynthesis</keyword>
<dbReference type="PANTHER" id="PTHR48109">
    <property type="entry name" value="DIHYDROOROTATE DEHYDROGENASE (QUINONE), MITOCHONDRIAL-RELATED"/>
    <property type="match status" value="1"/>
</dbReference>
<comment type="catalytic activity">
    <reaction evidence="11">
        <text>(S)-dihydroorotate + A = orotate + AH2</text>
        <dbReference type="Rhea" id="RHEA:18073"/>
        <dbReference type="ChEBI" id="CHEBI:13193"/>
        <dbReference type="ChEBI" id="CHEBI:17499"/>
        <dbReference type="ChEBI" id="CHEBI:30839"/>
        <dbReference type="ChEBI" id="CHEBI:30864"/>
    </reaction>
</comment>
<dbReference type="EC" id="1.3.-.-" evidence="11"/>
<dbReference type="InterPro" id="IPR005720">
    <property type="entry name" value="Dihydroorotate_DH_cat"/>
</dbReference>
<evidence type="ECO:0000259" key="12">
    <source>
        <dbReference type="Pfam" id="PF01180"/>
    </source>
</evidence>
<protein>
    <recommendedName>
        <fullName evidence="11">Dihydroorotate dehydrogenase</fullName>
        <shortName evidence="11">DHOD</shortName>
        <shortName evidence="11">DHODase</shortName>
        <shortName evidence="11">DHOdehase</shortName>
        <ecNumber evidence="11">1.3.-.-</ecNumber>
    </recommendedName>
</protein>
<dbReference type="SUPFAM" id="SSF51395">
    <property type="entry name" value="FMN-linked oxidoreductases"/>
    <property type="match status" value="1"/>
</dbReference>
<feature type="binding site" evidence="11">
    <location>
        <position position="125"/>
    </location>
    <ligand>
        <name>FMN</name>
        <dbReference type="ChEBI" id="CHEBI:58210"/>
    </ligand>
</feature>
<dbReference type="PIRSF" id="PIRSF000164">
    <property type="entry name" value="DHO_oxidase"/>
    <property type="match status" value="1"/>
</dbReference>
<evidence type="ECO:0000256" key="8">
    <source>
        <dbReference type="ARBA" id="ARBA00022975"/>
    </source>
</evidence>
<evidence type="ECO:0000313" key="14">
    <source>
        <dbReference type="Proteomes" id="UP001651880"/>
    </source>
</evidence>
<dbReference type="Proteomes" id="UP001651880">
    <property type="component" value="Unassembled WGS sequence"/>
</dbReference>